<dbReference type="HAMAP" id="MF_01148">
    <property type="entry name" value="Lnt"/>
    <property type="match status" value="1"/>
</dbReference>
<dbReference type="PROSITE" id="PS50263">
    <property type="entry name" value="CN_HYDROLASE"/>
    <property type="match status" value="1"/>
</dbReference>
<evidence type="ECO:0000313" key="11">
    <source>
        <dbReference type="EMBL" id="MCX7443693.1"/>
    </source>
</evidence>
<dbReference type="InterPro" id="IPR045378">
    <property type="entry name" value="LNT_N"/>
</dbReference>
<feature type="compositionally biased region" description="Basic residues" evidence="9">
    <location>
        <begin position="511"/>
        <end position="522"/>
    </location>
</feature>
<dbReference type="RefSeq" id="WP_267185995.1">
    <property type="nucleotide sequence ID" value="NZ_JAPMKV010000001.1"/>
</dbReference>
<keyword evidence="3 8" id="KW-0808">Transferase</keyword>
<feature type="region of interest" description="Disordered" evidence="9">
    <location>
        <begin position="498"/>
        <end position="522"/>
    </location>
</feature>
<evidence type="ECO:0000256" key="8">
    <source>
        <dbReference type="HAMAP-Rule" id="MF_01148"/>
    </source>
</evidence>
<dbReference type="PANTHER" id="PTHR38686:SF1">
    <property type="entry name" value="APOLIPOPROTEIN N-ACYLTRANSFERASE"/>
    <property type="match status" value="1"/>
</dbReference>
<proteinExistence type="inferred from homology"/>
<feature type="transmembrane region" description="Helical" evidence="8">
    <location>
        <begin position="185"/>
        <end position="203"/>
    </location>
</feature>
<dbReference type="Pfam" id="PF00795">
    <property type="entry name" value="CN_hydrolase"/>
    <property type="match status" value="1"/>
</dbReference>
<protein>
    <recommendedName>
        <fullName evidence="8">Apolipoprotein N-acyltransferase</fullName>
        <shortName evidence="8">ALP N-acyltransferase</shortName>
        <ecNumber evidence="8">2.3.1.269</ecNumber>
    </recommendedName>
</protein>
<evidence type="ECO:0000256" key="6">
    <source>
        <dbReference type="ARBA" id="ARBA00023136"/>
    </source>
</evidence>
<keyword evidence="7 8" id="KW-0012">Acyltransferase</keyword>
<sequence length="522" mass="55775">MNLLLRLLLATGSGLLVYASYEPLGWWFSGILGMALLYVALAPWSGGTRDSGPRLRTGVLLAFAHAMTLYLLLLPWIGELVGTFPYVALAVTESLYAVVTGLGVTAAARLRVGPVFYAFITVAVEWLRSSWPFGGFPWVRLAWGQIEGPLRFLAPLGGPASVTFGTVMVAAGVAALLLRGRRATALTLVTVPAVAAAGSWASAPGDSADTGRITVAAVQGNVPRLGLDFNAQRRAVLANHTRVTETIGEPVDLVVWPENSADVNPFADPTARALVDEAVNSAGAPILVGTLTRDDVGDRNTVVVFDPVTGPGEWHHKKYLQPFGEWMPYRDLLRPLSPYVDRAGDYKPGDGDGVVHIRVPATGETVGVGVATCYEVSFDAAGREAVRAGARLLTTPTNNATFGFSDMTYQQLAMSRMRALELDRAVVVAATSGVSAIIQPDGHVTSSTRIFTPAVLTDTLPLRDRLTFAVRHGSGIELTLGIIGWICLFAGFVTGRRERKPRKEGSGRATGTRRRPQPHRGE</sequence>
<feature type="transmembrane region" description="Helical" evidence="8">
    <location>
        <begin position="84"/>
        <end position="108"/>
    </location>
</feature>
<evidence type="ECO:0000256" key="5">
    <source>
        <dbReference type="ARBA" id="ARBA00022989"/>
    </source>
</evidence>
<keyword evidence="12" id="KW-1185">Reference proteome</keyword>
<keyword evidence="4 8" id="KW-0812">Transmembrane</keyword>
<gene>
    <name evidence="8 11" type="primary">lnt</name>
    <name evidence="11" type="ORF">OS125_00320</name>
</gene>
<dbReference type="Pfam" id="PF20154">
    <property type="entry name" value="LNT_N"/>
    <property type="match status" value="1"/>
</dbReference>
<feature type="transmembrane region" description="Helical" evidence="8">
    <location>
        <begin position="58"/>
        <end position="78"/>
    </location>
</feature>
<keyword evidence="6 8" id="KW-0472">Membrane</keyword>
<dbReference type="InterPro" id="IPR004563">
    <property type="entry name" value="Apolipo_AcylTrfase"/>
</dbReference>
<comment type="catalytic activity">
    <reaction evidence="8">
        <text>N-terminal S-1,2-diacyl-sn-glyceryl-L-cysteinyl-[lipoprotein] + a glycerophospholipid = N-acyl-S-1,2-diacyl-sn-glyceryl-L-cysteinyl-[lipoprotein] + a 2-acyl-sn-glycero-3-phospholipid + H(+)</text>
        <dbReference type="Rhea" id="RHEA:48228"/>
        <dbReference type="Rhea" id="RHEA-COMP:14681"/>
        <dbReference type="Rhea" id="RHEA-COMP:14684"/>
        <dbReference type="ChEBI" id="CHEBI:15378"/>
        <dbReference type="ChEBI" id="CHEBI:136912"/>
        <dbReference type="ChEBI" id="CHEBI:140656"/>
        <dbReference type="ChEBI" id="CHEBI:140657"/>
        <dbReference type="ChEBI" id="CHEBI:140660"/>
        <dbReference type="EC" id="2.3.1.269"/>
    </reaction>
</comment>
<comment type="subcellular location">
    <subcellularLocation>
        <location evidence="1 8">Cell membrane</location>
        <topology evidence="1 8">Multi-pass membrane protein</topology>
    </subcellularLocation>
</comment>
<comment type="similarity">
    <text evidence="8">Belongs to the CN hydrolase family. Apolipoprotein N-acyltransferase subfamily.</text>
</comment>
<evidence type="ECO:0000256" key="7">
    <source>
        <dbReference type="ARBA" id="ARBA00023315"/>
    </source>
</evidence>
<feature type="transmembrane region" description="Helical" evidence="8">
    <location>
        <begin position="153"/>
        <end position="178"/>
    </location>
</feature>
<name>A0ABT3WPH1_9CORY</name>
<dbReference type="InterPro" id="IPR036526">
    <property type="entry name" value="C-N_Hydrolase_sf"/>
</dbReference>
<organism evidence="11 12">
    <name type="scientific">Corynebacterium pygosceleis</name>
    <dbReference type="NCBI Taxonomy" id="2800406"/>
    <lineage>
        <taxon>Bacteria</taxon>
        <taxon>Bacillati</taxon>
        <taxon>Actinomycetota</taxon>
        <taxon>Actinomycetes</taxon>
        <taxon>Mycobacteriales</taxon>
        <taxon>Corynebacteriaceae</taxon>
        <taxon>Corynebacterium</taxon>
    </lineage>
</organism>
<dbReference type="EC" id="2.3.1.269" evidence="8"/>
<feature type="transmembrane region" description="Helical" evidence="8">
    <location>
        <begin position="24"/>
        <end position="46"/>
    </location>
</feature>
<feature type="transmembrane region" description="Helical" evidence="8">
    <location>
        <begin position="475"/>
        <end position="493"/>
    </location>
</feature>
<evidence type="ECO:0000256" key="2">
    <source>
        <dbReference type="ARBA" id="ARBA00022475"/>
    </source>
</evidence>
<evidence type="ECO:0000259" key="10">
    <source>
        <dbReference type="PROSITE" id="PS50263"/>
    </source>
</evidence>
<reference evidence="11" key="1">
    <citation type="submission" date="2022-11" db="EMBL/GenBank/DDBJ databases">
        <title>Corynebacterium sp. isolated from Penguins.</title>
        <authorList>
            <person name="Sedlar K."/>
            <person name="Svec P."/>
        </authorList>
    </citation>
    <scope>NUCLEOTIDE SEQUENCE</scope>
    <source>
        <strain evidence="11">P7003</strain>
    </source>
</reference>
<feature type="transmembrane region" description="Helical" evidence="8">
    <location>
        <begin position="115"/>
        <end position="133"/>
    </location>
</feature>
<dbReference type="PANTHER" id="PTHR38686">
    <property type="entry name" value="APOLIPOPROTEIN N-ACYLTRANSFERASE"/>
    <property type="match status" value="1"/>
</dbReference>
<comment type="function">
    <text evidence="8">Catalyzes the phospholipid dependent N-acylation of the N-terminal cysteine of apolipoprotein, the last step in lipoprotein maturation.</text>
</comment>
<keyword evidence="5 8" id="KW-1133">Transmembrane helix</keyword>
<comment type="caution">
    <text evidence="11">The sequence shown here is derived from an EMBL/GenBank/DDBJ whole genome shotgun (WGS) entry which is preliminary data.</text>
</comment>
<dbReference type="Proteomes" id="UP001081709">
    <property type="component" value="Unassembled WGS sequence"/>
</dbReference>
<dbReference type="EMBL" id="JAPMKV010000001">
    <property type="protein sequence ID" value="MCX7443693.1"/>
    <property type="molecule type" value="Genomic_DNA"/>
</dbReference>
<evidence type="ECO:0000313" key="12">
    <source>
        <dbReference type="Proteomes" id="UP001081709"/>
    </source>
</evidence>
<dbReference type="Gene3D" id="3.60.110.10">
    <property type="entry name" value="Carbon-nitrogen hydrolase"/>
    <property type="match status" value="1"/>
</dbReference>
<comment type="pathway">
    <text evidence="8">Protein modification; lipoprotein biosynthesis (N-acyl transfer).</text>
</comment>
<evidence type="ECO:0000256" key="1">
    <source>
        <dbReference type="ARBA" id="ARBA00004651"/>
    </source>
</evidence>
<dbReference type="NCBIfam" id="TIGR00546">
    <property type="entry name" value="lnt"/>
    <property type="match status" value="1"/>
</dbReference>
<dbReference type="CDD" id="cd07571">
    <property type="entry name" value="ALP_N-acyl_transferase"/>
    <property type="match status" value="1"/>
</dbReference>
<feature type="domain" description="CN hydrolase" evidence="10">
    <location>
        <begin position="213"/>
        <end position="462"/>
    </location>
</feature>
<accession>A0ABT3WPH1</accession>
<evidence type="ECO:0000256" key="3">
    <source>
        <dbReference type="ARBA" id="ARBA00022679"/>
    </source>
</evidence>
<evidence type="ECO:0000256" key="4">
    <source>
        <dbReference type="ARBA" id="ARBA00022692"/>
    </source>
</evidence>
<keyword evidence="2 8" id="KW-1003">Cell membrane</keyword>
<dbReference type="SUPFAM" id="SSF56317">
    <property type="entry name" value="Carbon-nitrogen hydrolase"/>
    <property type="match status" value="1"/>
</dbReference>
<evidence type="ECO:0000256" key="9">
    <source>
        <dbReference type="SAM" id="MobiDB-lite"/>
    </source>
</evidence>
<dbReference type="InterPro" id="IPR003010">
    <property type="entry name" value="C-N_Hydrolase"/>
</dbReference>